<dbReference type="Gene3D" id="3.10.50.40">
    <property type="match status" value="1"/>
</dbReference>
<dbReference type="Gene3D" id="1.10.4030.10">
    <property type="entry name" value="Porin chaperone SurA, peptide-binding domain"/>
    <property type="match status" value="1"/>
</dbReference>
<protein>
    <recommendedName>
        <fullName evidence="9">Periplasmic chaperone PpiD</fullName>
    </recommendedName>
    <alternativeName>
        <fullName evidence="10">Periplasmic folding chaperone</fullName>
    </alternativeName>
</protein>
<dbReference type="Gene3D" id="6.10.140.970">
    <property type="match status" value="1"/>
</dbReference>
<evidence type="ECO:0000256" key="5">
    <source>
        <dbReference type="ARBA" id="ARBA00022989"/>
    </source>
</evidence>
<evidence type="ECO:0000313" key="14">
    <source>
        <dbReference type="Proteomes" id="UP001172778"/>
    </source>
</evidence>
<gene>
    <name evidence="13" type="ORF">PZA18_05005</name>
</gene>
<dbReference type="Pfam" id="PF13624">
    <property type="entry name" value="SurA_N_3"/>
    <property type="match status" value="1"/>
</dbReference>
<dbReference type="InterPro" id="IPR000297">
    <property type="entry name" value="PPIase_PpiC"/>
</dbReference>
<evidence type="ECO:0000256" key="4">
    <source>
        <dbReference type="ARBA" id="ARBA00022692"/>
    </source>
</evidence>
<keyword evidence="2" id="KW-1003">Cell membrane</keyword>
<dbReference type="EMBL" id="JARRAF010000004">
    <property type="protein sequence ID" value="MDK2123407.1"/>
    <property type="molecule type" value="Genomic_DNA"/>
</dbReference>
<feature type="domain" description="PpiC" evidence="12">
    <location>
        <begin position="246"/>
        <end position="349"/>
    </location>
</feature>
<evidence type="ECO:0000256" key="10">
    <source>
        <dbReference type="ARBA" id="ARBA00042775"/>
    </source>
</evidence>
<comment type="caution">
    <text evidence="13">The sequence shown here is derived from an EMBL/GenBank/DDBJ whole genome shotgun (WGS) entry which is preliminary data.</text>
</comment>
<evidence type="ECO:0000256" key="7">
    <source>
        <dbReference type="ARBA" id="ARBA00023186"/>
    </source>
</evidence>
<name>A0ABT7DTJ6_9NEIS</name>
<evidence type="ECO:0000256" key="8">
    <source>
        <dbReference type="ARBA" id="ARBA00038408"/>
    </source>
</evidence>
<evidence type="ECO:0000259" key="12">
    <source>
        <dbReference type="PROSITE" id="PS50198"/>
    </source>
</evidence>
<dbReference type="PROSITE" id="PS50198">
    <property type="entry name" value="PPIC_PPIASE_2"/>
    <property type="match status" value="1"/>
</dbReference>
<organism evidence="13 14">
    <name type="scientific">Parachitinimonas caeni</name>
    <dbReference type="NCBI Taxonomy" id="3031301"/>
    <lineage>
        <taxon>Bacteria</taxon>
        <taxon>Pseudomonadati</taxon>
        <taxon>Pseudomonadota</taxon>
        <taxon>Betaproteobacteria</taxon>
        <taxon>Neisseriales</taxon>
        <taxon>Chitinibacteraceae</taxon>
        <taxon>Parachitinimonas</taxon>
    </lineage>
</organism>
<dbReference type="PANTHER" id="PTHR47529:SF1">
    <property type="entry name" value="PERIPLASMIC CHAPERONE PPID"/>
    <property type="match status" value="1"/>
</dbReference>
<evidence type="ECO:0000256" key="9">
    <source>
        <dbReference type="ARBA" id="ARBA00040743"/>
    </source>
</evidence>
<keyword evidence="14" id="KW-1185">Reference proteome</keyword>
<keyword evidence="6" id="KW-0472">Membrane</keyword>
<evidence type="ECO:0000256" key="11">
    <source>
        <dbReference type="PROSITE-ProRule" id="PRU00278"/>
    </source>
</evidence>
<dbReference type="InterPro" id="IPR027304">
    <property type="entry name" value="Trigger_fact/SurA_dom_sf"/>
</dbReference>
<keyword evidence="5" id="KW-1133">Transmembrane helix</keyword>
<evidence type="ECO:0000256" key="3">
    <source>
        <dbReference type="ARBA" id="ARBA00022519"/>
    </source>
</evidence>
<evidence type="ECO:0000256" key="1">
    <source>
        <dbReference type="ARBA" id="ARBA00004382"/>
    </source>
</evidence>
<keyword evidence="3" id="KW-0997">Cell inner membrane</keyword>
<dbReference type="InterPro" id="IPR052029">
    <property type="entry name" value="PpiD_chaperone"/>
</dbReference>
<evidence type="ECO:0000313" key="13">
    <source>
        <dbReference type="EMBL" id="MDK2123407.1"/>
    </source>
</evidence>
<keyword evidence="7" id="KW-0143">Chaperone</keyword>
<comment type="subcellular location">
    <subcellularLocation>
        <location evidence="1">Cell inner membrane</location>
        <topology evidence="1">Single-pass type II membrane protein</topology>
        <orientation evidence="1">Periplasmic side</orientation>
    </subcellularLocation>
</comment>
<dbReference type="RefSeq" id="WP_284099700.1">
    <property type="nucleotide sequence ID" value="NZ_JARRAF010000004.1"/>
</dbReference>
<keyword evidence="11 13" id="KW-0413">Isomerase</keyword>
<dbReference type="InterPro" id="IPR046357">
    <property type="entry name" value="PPIase_dom_sf"/>
</dbReference>
<sequence>MFDLVHNNRTLVQVALGAVGLGLVVTGGFTFSDYGSEPYVAKVADRRITARDIAEETRGQPVPDAMKPMIVDRLIQKSLLLAEADKRYLVVPDDRLRDVIGAIPQFKKGDKFDHDTYVSMLSAQQMTPQLFEAKVKEDIRLQSLTTPFQASIVSKVMADRLAAALVEQREVSAVELKAVQFLDKVAVSEADAKKYYDANQPEFKVPDRVKLEYLVLSQDEIAAKISVDEAKVREYFDKNQSVFNKEESRKVRHILIQASASASQKDKAAAKAKAEEILAELKKDPSKFGELARKHSQDPTSAEKGGELDYIRRAGQVKAFADVAFGLTKNQLSSVVETEFGYHIIQVLDIKSKTYDEVKPEVEKQLKRQLAQQKMQGLIDQFGEVVYQQADSLKPAAEKIGLSIQRSDWVSKEQASEPVLNNEKLRQAVFGDDVLLKKHNTEAIDVGNGVFVSARIAEYQKASVRPFAEVLPTISIKLKTLKANEMAASEGKKALAALQAGQPATALNWTATKQVSRRDPAGLPEKTVTELFKLPTAKLPTYAGFDLPGGGYAVYKVAKGAEAKLDDATKQGLLQALQQSQSGAEMQAYLATLQKRYKVERAQIKAAQQ</sequence>
<dbReference type="GO" id="GO:0003755">
    <property type="term" value="F:peptidyl-prolyl cis-trans isomerase activity"/>
    <property type="evidence" value="ECO:0007669"/>
    <property type="project" value="UniProtKB-EC"/>
</dbReference>
<proteinExistence type="inferred from homology"/>
<dbReference type="SUPFAM" id="SSF54534">
    <property type="entry name" value="FKBP-like"/>
    <property type="match status" value="1"/>
</dbReference>
<dbReference type="Pfam" id="PF13616">
    <property type="entry name" value="Rotamase_3"/>
    <property type="match status" value="1"/>
</dbReference>
<evidence type="ECO:0000256" key="6">
    <source>
        <dbReference type="ARBA" id="ARBA00023136"/>
    </source>
</evidence>
<keyword evidence="11" id="KW-0697">Rotamase</keyword>
<evidence type="ECO:0000256" key="2">
    <source>
        <dbReference type="ARBA" id="ARBA00022475"/>
    </source>
</evidence>
<dbReference type="Proteomes" id="UP001172778">
    <property type="component" value="Unassembled WGS sequence"/>
</dbReference>
<accession>A0ABT7DTJ6</accession>
<dbReference type="SUPFAM" id="SSF109998">
    <property type="entry name" value="Triger factor/SurA peptide-binding domain-like"/>
    <property type="match status" value="1"/>
</dbReference>
<reference evidence="13" key="1">
    <citation type="submission" date="2023-03" db="EMBL/GenBank/DDBJ databases">
        <title>Chitinimonas shenzhenensis gen. nov., sp. nov., a novel member of family Burkholderiaceae isolated from activated sludge collected in Shen Zhen, China.</title>
        <authorList>
            <person name="Wang X."/>
        </authorList>
    </citation>
    <scope>NUCLEOTIDE SEQUENCE</scope>
    <source>
        <strain evidence="13">DQS-5</strain>
    </source>
</reference>
<comment type="similarity">
    <text evidence="8">Belongs to the PpiD chaperone family.</text>
</comment>
<keyword evidence="4" id="KW-0812">Transmembrane</keyword>
<dbReference type="PANTHER" id="PTHR47529">
    <property type="entry name" value="PEPTIDYL-PROLYL CIS-TRANS ISOMERASE D"/>
    <property type="match status" value="1"/>
</dbReference>